<organism evidence="2 3">
    <name type="scientific">Marseilla massiliensis</name>
    <dbReference type="NCBI Taxonomy" id="1841864"/>
    <lineage>
        <taxon>Bacteria</taxon>
        <taxon>Pseudomonadati</taxon>
        <taxon>Bacteroidota</taxon>
        <taxon>Bacteroidia</taxon>
        <taxon>Bacteroidales</taxon>
        <taxon>Prevotellaceae</taxon>
        <taxon>Marseilla</taxon>
    </lineage>
</organism>
<dbReference type="EMBL" id="JACJJL010000032">
    <property type="protein sequence ID" value="MBM6662864.1"/>
    <property type="molecule type" value="Genomic_DNA"/>
</dbReference>
<dbReference type="Gene3D" id="3.40.1360.10">
    <property type="match status" value="1"/>
</dbReference>
<name>A0A938WR57_9BACT</name>
<dbReference type="RefSeq" id="WP_205111702.1">
    <property type="nucleotide sequence ID" value="NZ_JACJJL010000032.1"/>
</dbReference>
<dbReference type="AlphaFoldDB" id="A0A938WR57"/>
<reference evidence="2 3" key="1">
    <citation type="journal article" date="2021" name="Sci. Rep.">
        <title>The distribution of antibiotic resistance genes in chicken gut microbiota commensals.</title>
        <authorList>
            <person name="Juricova H."/>
            <person name="Matiasovicova J."/>
            <person name="Kubasova T."/>
            <person name="Cejkova D."/>
            <person name="Rychlik I."/>
        </authorList>
    </citation>
    <scope>NUCLEOTIDE SEQUENCE [LARGE SCALE GENOMIC DNA]</scope>
    <source>
        <strain evidence="2 3">An819</strain>
    </source>
</reference>
<evidence type="ECO:0000313" key="2">
    <source>
        <dbReference type="EMBL" id="MBM6662864.1"/>
    </source>
</evidence>
<gene>
    <name evidence="2" type="ORF">H6B30_14120</name>
</gene>
<comment type="caution">
    <text evidence="2">The sequence shown here is derived from an EMBL/GenBank/DDBJ whole genome shotgun (WGS) entry which is preliminary data.</text>
</comment>
<dbReference type="Proteomes" id="UP000764045">
    <property type="component" value="Unassembled WGS sequence"/>
</dbReference>
<keyword evidence="3" id="KW-1185">Reference proteome</keyword>
<evidence type="ECO:0000313" key="3">
    <source>
        <dbReference type="Proteomes" id="UP000764045"/>
    </source>
</evidence>
<accession>A0A938WR57</accession>
<sequence length="416" mass="48154">MAELTYEDYKRRLSIQELLVDAGYRLNRRDGLRYPSYVRIDSDGRRVRGDKFIVTANGFCCFQPPERKNYNVISFIKEHPHFFADYTPGMSADRLVNLVCRRLLNEPQEIRETRIFNPGKEGKPFDMDEYDLQAFRMDDWESQKKFYPYFKNRGIDLDTQRAFCSHFFLASKHRTDGKVFTNLAFPLSLPAWPGKQIVGLEERSRPNAEGKTAYKGMAAGSNATKGMWIAQLNSHRSDVGFNIPLSGVKDVYWFESAFDAMAFYQIEKKETVAYADLGNAVFVSTGGTPSIRQFAGMQEQTPDANHHLCFDRDQAGQLYAVNFALQMNGRVFNSHMTKKDTLVVTDLTGKYGRTELDVRTFDFEAICKELGLEKGRIDYRPPSEGYKDWNDQLIGKRMDEDKEQENTEERQTRFRR</sequence>
<feature type="region of interest" description="Disordered" evidence="1">
    <location>
        <begin position="388"/>
        <end position="416"/>
    </location>
</feature>
<protein>
    <submittedName>
        <fullName evidence="2">Toprim domain-containing protein</fullName>
    </submittedName>
</protein>
<dbReference type="Pfam" id="PF13155">
    <property type="entry name" value="Toprim_2"/>
    <property type="match status" value="1"/>
</dbReference>
<proteinExistence type="predicted"/>
<evidence type="ECO:0000256" key="1">
    <source>
        <dbReference type="SAM" id="MobiDB-lite"/>
    </source>
</evidence>